<accession>A0A8H5BRH6</accession>
<gene>
    <name evidence="2" type="ORF">D9619_005153</name>
</gene>
<comment type="caution">
    <text evidence="2">The sequence shown here is derived from an EMBL/GenBank/DDBJ whole genome shotgun (WGS) entry which is preliminary data.</text>
</comment>
<keyword evidence="1" id="KW-0812">Transmembrane</keyword>
<name>A0A8H5BRH6_9AGAR</name>
<feature type="transmembrane region" description="Helical" evidence="1">
    <location>
        <begin position="126"/>
        <end position="144"/>
    </location>
</feature>
<protein>
    <submittedName>
        <fullName evidence="2">Uncharacterized protein</fullName>
    </submittedName>
</protein>
<feature type="transmembrane region" description="Helical" evidence="1">
    <location>
        <begin position="94"/>
        <end position="114"/>
    </location>
</feature>
<keyword evidence="3" id="KW-1185">Reference proteome</keyword>
<dbReference type="Proteomes" id="UP000567179">
    <property type="component" value="Unassembled WGS sequence"/>
</dbReference>
<evidence type="ECO:0000313" key="2">
    <source>
        <dbReference type="EMBL" id="KAF5327879.1"/>
    </source>
</evidence>
<feature type="transmembrane region" description="Helical" evidence="1">
    <location>
        <begin position="150"/>
        <end position="172"/>
    </location>
</feature>
<evidence type="ECO:0000256" key="1">
    <source>
        <dbReference type="SAM" id="Phobius"/>
    </source>
</evidence>
<dbReference type="AlphaFoldDB" id="A0A8H5BRH6"/>
<evidence type="ECO:0000313" key="3">
    <source>
        <dbReference type="Proteomes" id="UP000567179"/>
    </source>
</evidence>
<keyword evidence="1" id="KW-1133">Transmembrane helix</keyword>
<feature type="transmembrane region" description="Helical" evidence="1">
    <location>
        <begin position="229"/>
        <end position="249"/>
    </location>
</feature>
<organism evidence="2 3">
    <name type="scientific">Psilocybe cf. subviscida</name>
    <dbReference type="NCBI Taxonomy" id="2480587"/>
    <lineage>
        <taxon>Eukaryota</taxon>
        <taxon>Fungi</taxon>
        <taxon>Dikarya</taxon>
        <taxon>Basidiomycota</taxon>
        <taxon>Agaricomycotina</taxon>
        <taxon>Agaricomycetes</taxon>
        <taxon>Agaricomycetidae</taxon>
        <taxon>Agaricales</taxon>
        <taxon>Agaricineae</taxon>
        <taxon>Strophariaceae</taxon>
        <taxon>Psilocybe</taxon>
    </lineage>
</organism>
<keyword evidence="1" id="KW-0472">Membrane</keyword>
<feature type="transmembrane region" description="Helical" evidence="1">
    <location>
        <begin position="48"/>
        <end position="74"/>
    </location>
</feature>
<reference evidence="2 3" key="1">
    <citation type="journal article" date="2020" name="ISME J.">
        <title>Uncovering the hidden diversity of litter-decomposition mechanisms in mushroom-forming fungi.</title>
        <authorList>
            <person name="Floudas D."/>
            <person name="Bentzer J."/>
            <person name="Ahren D."/>
            <person name="Johansson T."/>
            <person name="Persson P."/>
            <person name="Tunlid A."/>
        </authorList>
    </citation>
    <scope>NUCLEOTIDE SEQUENCE [LARGE SCALE GENOMIC DNA]</scope>
    <source>
        <strain evidence="2 3">CBS 101986</strain>
    </source>
</reference>
<feature type="transmembrane region" description="Helical" evidence="1">
    <location>
        <begin position="13"/>
        <end position="36"/>
    </location>
</feature>
<dbReference type="OrthoDB" id="3226582at2759"/>
<sequence length="288" mass="31371">MSPGMASSSRLDAILLTVLVQTLSTGIYMLVFLQAFPKILRRTRKVYTTILVILFSLVITHLSANWSLLWAIFIVHNETRITMIEQSSKVHGQVALIGCIGAYFGLWLGDVILLWRCYVLWTQNKILLFVFATLMLGEVVFAAASRKIDTVLKVLMFISFSTTILATALIIYRIHQFSQHIGNGLGRYSATVLVLAESGALYAATQIAVCVLLVTHGTAYNSASTFQEISFWAGIVTPMAGIAPTLIALRISLGTALGPNNASQSVTSLQFNRSLPPAATVHTSFGAE</sequence>
<dbReference type="EMBL" id="JAACJJ010000014">
    <property type="protein sequence ID" value="KAF5327879.1"/>
    <property type="molecule type" value="Genomic_DNA"/>
</dbReference>
<proteinExistence type="predicted"/>
<feature type="transmembrane region" description="Helical" evidence="1">
    <location>
        <begin position="192"/>
        <end position="217"/>
    </location>
</feature>